<keyword evidence="3" id="KW-1133">Transmembrane helix</keyword>
<evidence type="ECO:0000313" key="5">
    <source>
        <dbReference type="EMBL" id="QIL02294.1"/>
    </source>
</evidence>
<dbReference type="EMBL" id="CP049871">
    <property type="protein sequence ID" value="QIL02294.1"/>
    <property type="molecule type" value="Genomic_DNA"/>
</dbReference>
<comment type="similarity">
    <text evidence="1">Belongs to the bacterial sugar transferase family.</text>
</comment>
<keyword evidence="3" id="KW-0472">Membrane</keyword>
<feature type="transmembrane region" description="Helical" evidence="3">
    <location>
        <begin position="23"/>
        <end position="39"/>
    </location>
</feature>
<dbReference type="KEGG" id="ssin:G7078_05480"/>
<dbReference type="Proteomes" id="UP000502502">
    <property type="component" value="Chromosome"/>
</dbReference>
<organism evidence="5 6">
    <name type="scientific">Sphingomonas sinipercae</name>
    <dbReference type="NCBI Taxonomy" id="2714944"/>
    <lineage>
        <taxon>Bacteria</taxon>
        <taxon>Pseudomonadati</taxon>
        <taxon>Pseudomonadota</taxon>
        <taxon>Alphaproteobacteria</taxon>
        <taxon>Sphingomonadales</taxon>
        <taxon>Sphingomonadaceae</taxon>
        <taxon>Sphingomonas</taxon>
    </lineage>
</organism>
<proteinExistence type="inferred from homology"/>
<evidence type="ECO:0000256" key="1">
    <source>
        <dbReference type="ARBA" id="ARBA00006464"/>
    </source>
</evidence>
<dbReference type="AlphaFoldDB" id="A0A6G7ZMT4"/>
<keyword evidence="6" id="KW-1185">Reference proteome</keyword>
<feature type="transmembrane region" description="Helical" evidence="3">
    <location>
        <begin position="51"/>
        <end position="72"/>
    </location>
</feature>
<sequence>MDAVTEPRSRGVRARSLLTRRRFQFAGAMMIGALLPWSLRGPFLPGSMFEAASINALTGNAIGVIIAFWMRLSIETYPGIRRTYVILPSSLTGHGVAVVWFLLTRFPYDRVALLGGFALHVVWLYLLYIAAERRVQRKIAVVPFGAVEGLERIDGVEWFTMKRPRLQDTRDCDAIVADFSADLPDEWEGFLADAALASRIVYQVKQLAESLTGRVQLEHLSENSFGSLVPARGYFHLKGLLDFAFAVAILPIALPVMAVLALLIRLDSKGPVLFRQLRVGHAGRPITVYKFRTMRPLDSQGADDDERFAAMTKADDARITKLGRALRKLRLDELPQMFNILKWEMSWIGPRPEAEVLSVWYTSELPFYRYRHVVKPGISGWAQVNQGHVADVDEVHRKLQYDFYYIKYFSPWLDLLIFFRTIKTMLTGFGSK</sequence>
<evidence type="ECO:0000313" key="6">
    <source>
        <dbReference type="Proteomes" id="UP000502502"/>
    </source>
</evidence>
<dbReference type="PANTHER" id="PTHR30576">
    <property type="entry name" value="COLANIC BIOSYNTHESIS UDP-GLUCOSE LIPID CARRIER TRANSFERASE"/>
    <property type="match status" value="1"/>
</dbReference>
<feature type="transmembrane region" description="Helical" evidence="3">
    <location>
        <begin position="110"/>
        <end position="130"/>
    </location>
</feature>
<dbReference type="Pfam" id="PF02397">
    <property type="entry name" value="Bac_transf"/>
    <property type="match status" value="1"/>
</dbReference>
<dbReference type="InterPro" id="IPR003362">
    <property type="entry name" value="Bact_transf"/>
</dbReference>
<dbReference type="GO" id="GO:0000271">
    <property type="term" value="P:polysaccharide biosynthetic process"/>
    <property type="evidence" value="ECO:0007669"/>
    <property type="project" value="UniProtKB-KW"/>
</dbReference>
<evidence type="ECO:0000259" key="4">
    <source>
        <dbReference type="Pfam" id="PF02397"/>
    </source>
</evidence>
<name>A0A6G7ZMT4_9SPHN</name>
<dbReference type="PANTHER" id="PTHR30576:SF0">
    <property type="entry name" value="UNDECAPRENYL-PHOSPHATE N-ACETYLGALACTOSAMINYL 1-PHOSPHATE TRANSFERASE-RELATED"/>
    <property type="match status" value="1"/>
</dbReference>
<feature type="transmembrane region" description="Helical" evidence="3">
    <location>
        <begin position="240"/>
        <end position="264"/>
    </location>
</feature>
<dbReference type="GO" id="GO:0016780">
    <property type="term" value="F:phosphotransferase activity, for other substituted phosphate groups"/>
    <property type="evidence" value="ECO:0007669"/>
    <property type="project" value="TreeGrafter"/>
</dbReference>
<dbReference type="RefSeq" id="WP_166093815.1">
    <property type="nucleotide sequence ID" value="NZ_CP049871.1"/>
</dbReference>
<evidence type="ECO:0000256" key="2">
    <source>
        <dbReference type="ARBA" id="ARBA00023169"/>
    </source>
</evidence>
<feature type="transmembrane region" description="Helical" evidence="3">
    <location>
        <begin position="84"/>
        <end position="104"/>
    </location>
</feature>
<keyword evidence="5" id="KW-0808">Transferase</keyword>
<feature type="domain" description="Bacterial sugar transferase" evidence="4">
    <location>
        <begin position="238"/>
        <end position="426"/>
    </location>
</feature>
<protein>
    <submittedName>
        <fullName evidence="5">Polyprenyl glycosylphosphotransferase</fullName>
    </submittedName>
</protein>
<accession>A0A6G7ZMT4</accession>
<evidence type="ECO:0000256" key="3">
    <source>
        <dbReference type="SAM" id="Phobius"/>
    </source>
</evidence>
<keyword evidence="2" id="KW-0270">Exopolysaccharide synthesis</keyword>
<reference evidence="5 6" key="1">
    <citation type="submission" date="2020-03" db="EMBL/GenBank/DDBJ databases">
        <title>Sphingomonas sp. nov., isolated from fish.</title>
        <authorList>
            <person name="Hyun D.-W."/>
            <person name="Bae J.-W."/>
        </authorList>
    </citation>
    <scope>NUCLEOTIDE SEQUENCE [LARGE SCALE GENOMIC DNA]</scope>
    <source>
        <strain evidence="5 6">HDW15C</strain>
    </source>
</reference>
<keyword evidence="3" id="KW-0812">Transmembrane</keyword>
<gene>
    <name evidence="5" type="ORF">G7078_05480</name>
</gene>